<reference evidence="6" key="1">
    <citation type="submission" date="2021-03" db="EMBL/GenBank/DDBJ databases">
        <title>Whole genome shotgun sequence of Actinoplanes consettensis NBRC 14913.</title>
        <authorList>
            <person name="Komaki H."/>
            <person name="Tamura T."/>
        </authorList>
    </citation>
    <scope>NUCLEOTIDE SEQUENCE</scope>
    <source>
        <strain evidence="6">NBRC 14913</strain>
    </source>
</reference>
<keyword evidence="3" id="KW-0786">Thiamine pyrophosphate</keyword>
<organism evidence="6 7">
    <name type="scientific">Winogradskya consettensis</name>
    <dbReference type="NCBI Taxonomy" id="113560"/>
    <lineage>
        <taxon>Bacteria</taxon>
        <taxon>Bacillati</taxon>
        <taxon>Actinomycetota</taxon>
        <taxon>Actinomycetes</taxon>
        <taxon>Micromonosporales</taxon>
        <taxon>Micromonosporaceae</taxon>
        <taxon>Winogradskya</taxon>
    </lineage>
</organism>
<name>A0A919VLM7_9ACTN</name>
<dbReference type="AlphaFoldDB" id="A0A919VLM7"/>
<proteinExistence type="inferred from homology"/>
<protein>
    <submittedName>
        <fullName evidence="6">Transketolase</fullName>
    </submittedName>
</protein>
<comment type="cofactor">
    <cofactor evidence="1">
        <name>thiamine diphosphate</name>
        <dbReference type="ChEBI" id="CHEBI:58937"/>
    </cofactor>
</comment>
<keyword evidence="7" id="KW-1185">Reference proteome</keyword>
<feature type="compositionally biased region" description="Basic and acidic residues" evidence="4">
    <location>
        <begin position="255"/>
        <end position="266"/>
    </location>
</feature>
<evidence type="ECO:0000259" key="5">
    <source>
        <dbReference type="SMART" id="SM00861"/>
    </source>
</evidence>
<dbReference type="Proteomes" id="UP000680865">
    <property type="component" value="Unassembled WGS sequence"/>
</dbReference>
<sequence length="276" mass="28682">MGVSAGLAATGLRPYAHTLSGFAAARACEQLKVDIAGNNLPVRVVVTHGGLSSGHYGPTHHAVDDLAILRTMPNLTIVVPADAAETEQAVLATADLPGPVLIRLGRAATPLVHDTVPEFVPGRAAQLRDGDDVTIVATGPHPVLMALRAHDELAALGISARVLNMHTIKPLDTAALLRAARETAGIVTVEDHLVIGGLGAAVCEVVTQDAPVRVRRIGVPDRFIDRVGDEHDLLVAAGVSTERIVAQGLALAEAQRNDRAPAERHQASRAGSSSRG</sequence>
<dbReference type="SUPFAM" id="SSF52518">
    <property type="entry name" value="Thiamin diphosphate-binding fold (THDP-binding)"/>
    <property type="match status" value="1"/>
</dbReference>
<evidence type="ECO:0000256" key="2">
    <source>
        <dbReference type="ARBA" id="ARBA00007131"/>
    </source>
</evidence>
<dbReference type="Pfam" id="PF02780">
    <property type="entry name" value="Transketolase_C"/>
    <property type="match status" value="1"/>
</dbReference>
<dbReference type="CDD" id="cd07033">
    <property type="entry name" value="TPP_PYR_DXS_TK_like"/>
    <property type="match status" value="1"/>
</dbReference>
<dbReference type="Gene3D" id="3.40.50.920">
    <property type="match status" value="1"/>
</dbReference>
<dbReference type="SMART" id="SM00861">
    <property type="entry name" value="Transket_pyr"/>
    <property type="match status" value="1"/>
</dbReference>
<dbReference type="GO" id="GO:0000287">
    <property type="term" value="F:magnesium ion binding"/>
    <property type="evidence" value="ECO:0007669"/>
    <property type="project" value="UniProtKB-ARBA"/>
</dbReference>
<accession>A0A919VLM7</accession>
<dbReference type="InterPro" id="IPR033248">
    <property type="entry name" value="Transketolase_C"/>
</dbReference>
<dbReference type="InterPro" id="IPR051157">
    <property type="entry name" value="PDH/Transketolase"/>
</dbReference>
<dbReference type="FunFam" id="3.40.50.970:FF:000129">
    <property type="entry name" value="Transketolase"/>
    <property type="match status" value="1"/>
</dbReference>
<comment type="similarity">
    <text evidence="2">Belongs to the transketolase family.</text>
</comment>
<gene>
    <name evidence="6" type="ORF">Aco04nite_07980</name>
</gene>
<comment type="caution">
    <text evidence="6">The sequence shown here is derived from an EMBL/GenBank/DDBJ whole genome shotgun (WGS) entry which is preliminary data.</text>
</comment>
<evidence type="ECO:0000313" key="7">
    <source>
        <dbReference type="Proteomes" id="UP000680865"/>
    </source>
</evidence>
<evidence type="ECO:0000256" key="4">
    <source>
        <dbReference type="SAM" id="MobiDB-lite"/>
    </source>
</evidence>
<dbReference type="InterPro" id="IPR009014">
    <property type="entry name" value="Transketo_C/PFOR_II"/>
</dbReference>
<dbReference type="InterPro" id="IPR005475">
    <property type="entry name" value="Transketolase-like_Pyr-bd"/>
</dbReference>
<feature type="domain" description="Transketolase-like pyrimidine-binding" evidence="5">
    <location>
        <begin position="1"/>
        <end position="111"/>
    </location>
</feature>
<feature type="region of interest" description="Disordered" evidence="4">
    <location>
        <begin position="255"/>
        <end position="276"/>
    </location>
</feature>
<evidence type="ECO:0000256" key="3">
    <source>
        <dbReference type="ARBA" id="ARBA00023052"/>
    </source>
</evidence>
<evidence type="ECO:0000313" key="6">
    <source>
        <dbReference type="EMBL" id="GIM67820.1"/>
    </source>
</evidence>
<dbReference type="EMBL" id="BOQP01000004">
    <property type="protein sequence ID" value="GIM67820.1"/>
    <property type="molecule type" value="Genomic_DNA"/>
</dbReference>
<dbReference type="PANTHER" id="PTHR43825:SF1">
    <property type="entry name" value="TRANSKETOLASE-LIKE PYRIMIDINE-BINDING DOMAIN-CONTAINING PROTEIN"/>
    <property type="match status" value="1"/>
</dbReference>
<dbReference type="InterPro" id="IPR029061">
    <property type="entry name" value="THDP-binding"/>
</dbReference>
<dbReference type="Pfam" id="PF02779">
    <property type="entry name" value="Transket_pyr"/>
    <property type="match status" value="1"/>
</dbReference>
<evidence type="ECO:0000256" key="1">
    <source>
        <dbReference type="ARBA" id="ARBA00001964"/>
    </source>
</evidence>
<dbReference type="Gene3D" id="3.40.50.970">
    <property type="match status" value="1"/>
</dbReference>
<dbReference type="PANTHER" id="PTHR43825">
    <property type="entry name" value="PYRUVATE DEHYDROGENASE E1 COMPONENT"/>
    <property type="match status" value="1"/>
</dbReference>
<dbReference type="SUPFAM" id="SSF52922">
    <property type="entry name" value="TK C-terminal domain-like"/>
    <property type="match status" value="1"/>
</dbReference>